<dbReference type="GO" id="GO:0000166">
    <property type="term" value="F:nucleotide binding"/>
    <property type="evidence" value="ECO:0007669"/>
    <property type="project" value="UniProtKB-KW"/>
</dbReference>
<keyword evidence="6" id="KW-1185">Reference proteome</keyword>
<reference evidence="7" key="2">
    <citation type="submission" date="2020-04" db="EMBL/GenBank/DDBJ databases">
        <authorList>
            <consortium name="NCBI Genome Project"/>
        </authorList>
    </citation>
    <scope>NUCLEOTIDE SEQUENCE</scope>
    <source>
        <strain evidence="7">CBS 342.82</strain>
    </source>
</reference>
<protein>
    <recommendedName>
        <fullName evidence="8">Riboflavin kinase</fullName>
    </recommendedName>
</protein>
<sequence>MRPDGPRDPVAGPDDGPAAPFPLRLNGKVIKGFGRGSNEVSSATRILALARKDSYIKTLHSIDTSSSIGNFCSLPLQSTLRRNPQDSLSQYLMNAVEHPCC</sequence>
<evidence type="ECO:0000256" key="3">
    <source>
        <dbReference type="ARBA" id="ARBA00022679"/>
    </source>
</evidence>
<gene>
    <name evidence="7" type="ORF">K489DRAFT_200330</name>
</gene>
<dbReference type="InterPro" id="IPR023465">
    <property type="entry name" value="Riboflavin_kinase_dom_sf"/>
</dbReference>
<name>A0A6J3M9U0_9PEZI</name>
<dbReference type="Proteomes" id="UP000504637">
    <property type="component" value="Unplaced"/>
</dbReference>
<evidence type="ECO:0000313" key="7">
    <source>
        <dbReference type="RefSeq" id="XP_033460618.1"/>
    </source>
</evidence>
<evidence type="ECO:0000256" key="2">
    <source>
        <dbReference type="ARBA" id="ARBA00022643"/>
    </source>
</evidence>
<dbReference type="GO" id="GO:0008531">
    <property type="term" value="F:riboflavin kinase activity"/>
    <property type="evidence" value="ECO:0007669"/>
    <property type="project" value="InterPro"/>
</dbReference>
<dbReference type="GO" id="GO:0009231">
    <property type="term" value="P:riboflavin biosynthetic process"/>
    <property type="evidence" value="ECO:0007669"/>
    <property type="project" value="InterPro"/>
</dbReference>
<reference evidence="7" key="1">
    <citation type="submission" date="2020-01" db="EMBL/GenBank/DDBJ databases">
        <authorList>
            <consortium name="DOE Joint Genome Institute"/>
            <person name="Haridas S."/>
            <person name="Albert R."/>
            <person name="Binder M."/>
            <person name="Bloem J."/>
            <person name="Labutti K."/>
            <person name="Salamov A."/>
            <person name="Andreopoulos B."/>
            <person name="Baker S.E."/>
            <person name="Barry K."/>
            <person name="Bills G."/>
            <person name="Bluhm B.H."/>
            <person name="Cannon C."/>
            <person name="Castanera R."/>
            <person name="Culley D.E."/>
            <person name="Daum C."/>
            <person name="Ezra D."/>
            <person name="Gonzalez J.B."/>
            <person name="Henrissat B."/>
            <person name="Kuo A."/>
            <person name="Liang C."/>
            <person name="Lipzen A."/>
            <person name="Lutzoni F."/>
            <person name="Magnuson J."/>
            <person name="Mondo S."/>
            <person name="Nolan M."/>
            <person name="Ohm R."/>
            <person name="Pangilinan J."/>
            <person name="Park H.-J."/>
            <person name="Ramirez L."/>
            <person name="Alfaro M."/>
            <person name="Sun H."/>
            <person name="Tritt A."/>
            <person name="Yoshinaga Y."/>
            <person name="Zwiers L.-H."/>
            <person name="Turgeon B.G."/>
            <person name="Goodwin S.B."/>
            <person name="Spatafora J.W."/>
            <person name="Crous P.W."/>
            <person name="Grigoriev I.V."/>
        </authorList>
    </citation>
    <scope>NUCLEOTIDE SEQUENCE</scope>
    <source>
        <strain evidence="7">CBS 342.82</strain>
    </source>
</reference>
<organism evidence="7">
    <name type="scientific">Dissoconium aciculare CBS 342.82</name>
    <dbReference type="NCBI Taxonomy" id="1314786"/>
    <lineage>
        <taxon>Eukaryota</taxon>
        <taxon>Fungi</taxon>
        <taxon>Dikarya</taxon>
        <taxon>Ascomycota</taxon>
        <taxon>Pezizomycotina</taxon>
        <taxon>Dothideomycetes</taxon>
        <taxon>Dothideomycetidae</taxon>
        <taxon>Mycosphaerellales</taxon>
        <taxon>Dissoconiaceae</taxon>
        <taxon>Dissoconium</taxon>
    </lineage>
</organism>
<feature type="region of interest" description="Disordered" evidence="5">
    <location>
        <begin position="1"/>
        <end position="23"/>
    </location>
</feature>
<keyword evidence="4" id="KW-0547">Nucleotide-binding</keyword>
<accession>A0A6J3M9U0</accession>
<evidence type="ECO:0000256" key="1">
    <source>
        <dbReference type="ARBA" id="ARBA00022630"/>
    </source>
</evidence>
<feature type="compositionally biased region" description="Low complexity" evidence="5">
    <location>
        <begin position="8"/>
        <end position="22"/>
    </location>
</feature>
<keyword evidence="1" id="KW-0285">Flavoprotein</keyword>
<keyword evidence="2" id="KW-0288">FMN</keyword>
<proteinExistence type="predicted"/>
<keyword evidence="3" id="KW-0808">Transferase</keyword>
<dbReference type="RefSeq" id="XP_033460618.1">
    <property type="nucleotide sequence ID" value="XM_033599595.1"/>
</dbReference>
<evidence type="ECO:0000256" key="4">
    <source>
        <dbReference type="ARBA" id="ARBA00022741"/>
    </source>
</evidence>
<reference evidence="7" key="3">
    <citation type="submission" date="2025-08" db="UniProtKB">
        <authorList>
            <consortium name="RefSeq"/>
        </authorList>
    </citation>
    <scope>IDENTIFICATION</scope>
    <source>
        <strain evidence="7">CBS 342.82</strain>
    </source>
</reference>
<dbReference type="GeneID" id="54357394"/>
<dbReference type="AlphaFoldDB" id="A0A6J3M9U0"/>
<evidence type="ECO:0000256" key="5">
    <source>
        <dbReference type="SAM" id="MobiDB-lite"/>
    </source>
</evidence>
<dbReference type="Gene3D" id="2.40.30.30">
    <property type="entry name" value="Riboflavin kinase-like"/>
    <property type="match status" value="1"/>
</dbReference>
<evidence type="ECO:0008006" key="8">
    <source>
        <dbReference type="Google" id="ProtNLM"/>
    </source>
</evidence>
<evidence type="ECO:0000313" key="6">
    <source>
        <dbReference type="Proteomes" id="UP000504637"/>
    </source>
</evidence>